<dbReference type="SUPFAM" id="SSF53335">
    <property type="entry name" value="S-adenosyl-L-methionine-dependent methyltransferases"/>
    <property type="match status" value="1"/>
</dbReference>
<dbReference type="Gene3D" id="3.40.50.150">
    <property type="entry name" value="Vaccinia Virus protein VP39"/>
    <property type="match status" value="1"/>
</dbReference>
<dbReference type="Proteomes" id="UP001234178">
    <property type="component" value="Unassembled WGS sequence"/>
</dbReference>
<dbReference type="InterPro" id="IPR029063">
    <property type="entry name" value="SAM-dependent_MTases_sf"/>
</dbReference>
<gene>
    <name evidence="5" type="ORF">OUZ56_032474</name>
</gene>
<dbReference type="SUPFAM" id="SSF48452">
    <property type="entry name" value="TPR-like"/>
    <property type="match status" value="1"/>
</dbReference>
<name>A0ABR0B8Z7_9CRUS</name>
<accession>A0ABR0B8Z7</accession>
<feature type="region of interest" description="Disordered" evidence="4">
    <location>
        <begin position="377"/>
        <end position="419"/>
    </location>
</feature>
<organism evidence="5 6">
    <name type="scientific">Daphnia magna</name>
    <dbReference type="NCBI Taxonomy" id="35525"/>
    <lineage>
        <taxon>Eukaryota</taxon>
        <taxon>Metazoa</taxon>
        <taxon>Ecdysozoa</taxon>
        <taxon>Arthropoda</taxon>
        <taxon>Crustacea</taxon>
        <taxon>Branchiopoda</taxon>
        <taxon>Diplostraca</taxon>
        <taxon>Cladocera</taxon>
        <taxon>Anomopoda</taxon>
        <taxon>Daphniidae</taxon>
        <taxon>Daphnia</taxon>
    </lineage>
</organism>
<evidence type="ECO:0000256" key="2">
    <source>
        <dbReference type="ARBA" id="ARBA00022679"/>
    </source>
</evidence>
<dbReference type="PANTHER" id="PTHR10259">
    <property type="entry name" value="THIOPURINE S-METHYLTRANSFERASE"/>
    <property type="match status" value="1"/>
</dbReference>
<dbReference type="EMBL" id="JAOYFB010000041">
    <property type="protein sequence ID" value="KAK4045066.1"/>
    <property type="molecule type" value="Genomic_DNA"/>
</dbReference>
<dbReference type="InterPro" id="IPR011990">
    <property type="entry name" value="TPR-like_helical_dom_sf"/>
</dbReference>
<dbReference type="InterPro" id="IPR008854">
    <property type="entry name" value="TPMT"/>
</dbReference>
<dbReference type="Gene3D" id="1.25.40.10">
    <property type="entry name" value="Tetratricopeptide repeat domain"/>
    <property type="match status" value="1"/>
</dbReference>
<feature type="compositionally biased region" description="Basic and acidic residues" evidence="4">
    <location>
        <begin position="394"/>
        <end position="418"/>
    </location>
</feature>
<protein>
    <recommendedName>
        <fullName evidence="7">Thiopurine S-methyltransferase</fullName>
    </recommendedName>
</protein>
<evidence type="ECO:0000256" key="3">
    <source>
        <dbReference type="ARBA" id="ARBA00022691"/>
    </source>
</evidence>
<dbReference type="PROSITE" id="PS51585">
    <property type="entry name" value="SAM_MT_TPMT"/>
    <property type="match status" value="1"/>
</dbReference>
<evidence type="ECO:0000256" key="4">
    <source>
        <dbReference type="SAM" id="MobiDB-lite"/>
    </source>
</evidence>
<dbReference type="PANTHER" id="PTHR10259:SF11">
    <property type="entry name" value="THIOPURINE S-METHYLTRANSFERASE"/>
    <property type="match status" value="1"/>
</dbReference>
<evidence type="ECO:0000313" key="5">
    <source>
        <dbReference type="EMBL" id="KAK4045066.1"/>
    </source>
</evidence>
<comment type="caution">
    <text evidence="5">The sequence shown here is derived from an EMBL/GenBank/DDBJ whole genome shotgun (WGS) entry which is preliminary data.</text>
</comment>
<keyword evidence="3" id="KW-0949">S-adenosyl-L-methionine</keyword>
<reference evidence="5 6" key="1">
    <citation type="journal article" date="2023" name="Nucleic Acids Res.">
        <title>The hologenome of Daphnia magna reveals possible DNA methylation and microbiome-mediated evolution of the host genome.</title>
        <authorList>
            <person name="Chaturvedi A."/>
            <person name="Li X."/>
            <person name="Dhandapani V."/>
            <person name="Marshall H."/>
            <person name="Kissane S."/>
            <person name="Cuenca-Cambronero M."/>
            <person name="Asole G."/>
            <person name="Calvet F."/>
            <person name="Ruiz-Romero M."/>
            <person name="Marangio P."/>
            <person name="Guigo R."/>
            <person name="Rago D."/>
            <person name="Mirbahai L."/>
            <person name="Eastwood N."/>
            <person name="Colbourne J.K."/>
            <person name="Zhou J."/>
            <person name="Mallon E."/>
            <person name="Orsini L."/>
        </authorList>
    </citation>
    <scope>NUCLEOTIDE SEQUENCE [LARGE SCALE GENOMIC DNA]</scope>
    <source>
        <strain evidence="5">LRV0_1</strain>
    </source>
</reference>
<keyword evidence="1" id="KW-0489">Methyltransferase</keyword>
<keyword evidence="6" id="KW-1185">Reference proteome</keyword>
<evidence type="ECO:0000256" key="1">
    <source>
        <dbReference type="ARBA" id="ARBA00022603"/>
    </source>
</evidence>
<sequence>MKQDFWAERWADGRIGFHQPKPHDFLARYADRLLPANAVYVPLCGKSLDLVWLAASVAPVVGTEFVRSAIESFFQEQQDAPAGSEIPPFRVHRGAKLPTISLCEGDAVALTPAVIAAALGGPGTVDAVYDRAALVALDPPMRDRYVAALVGLLKAGGKILLVVFDYDATKVDGPPWAVGPAEVARLFHQHGTVELLEERPEPRVESTPIGSSVCEKFAKAIPFRVRCAAMPSAGPSMSFARTFRQLAAAASVATSFLAALWVPASAHAQDKPKYQPVTDFRLSRASQAEKLAAAGRQSAAAGNCKRALDLFDQALRTSMDPLVVRDRGKCHDREGNVRPAIDDYRAYLAAYPEAPDTDAINERLMTLDAQYAASDGKKRDPFASTAAGAASVERSAKNRDREGESSERERKRNYDAEVTHAQMTDEAYTSSLRRGKGGALGLQLGYRSLVGNNVQTLGGYLVGISGRYAFSETVSGIAEFGYGAYGASGSTSHYPVVIGFLGAEGRFPLDAFATHQLFAGGGLGIEHAVGNSPIDVTYYGVPRGRIGYRYLLASTVGIEAGLDAGLYYFRATTSTSGASVNGVATTVNNTEGRFFGSIGVLGGLLVGF</sequence>
<dbReference type="Pfam" id="PF05724">
    <property type="entry name" value="TPMT"/>
    <property type="match status" value="1"/>
</dbReference>
<keyword evidence="2" id="KW-0808">Transferase</keyword>
<proteinExistence type="predicted"/>
<evidence type="ECO:0000313" key="6">
    <source>
        <dbReference type="Proteomes" id="UP001234178"/>
    </source>
</evidence>
<evidence type="ECO:0008006" key="7">
    <source>
        <dbReference type="Google" id="ProtNLM"/>
    </source>
</evidence>